<dbReference type="AlphaFoldDB" id="A2G7S4"/>
<organism evidence="20 21">
    <name type="scientific">Trichomonas vaginalis (strain ATCC PRA-98 / G3)</name>
    <dbReference type="NCBI Taxonomy" id="412133"/>
    <lineage>
        <taxon>Eukaryota</taxon>
        <taxon>Metamonada</taxon>
        <taxon>Parabasalia</taxon>
        <taxon>Trichomonadida</taxon>
        <taxon>Trichomonadidae</taxon>
        <taxon>Trichomonas</taxon>
    </lineage>
</organism>
<keyword evidence="13" id="KW-0325">Glycoprotein</keyword>
<dbReference type="PROSITE" id="PS00804">
    <property type="entry name" value="CALRETICULIN_2"/>
    <property type="match status" value="1"/>
</dbReference>
<evidence type="ECO:0000256" key="12">
    <source>
        <dbReference type="ARBA" id="ARBA00023157"/>
    </source>
</evidence>
<evidence type="ECO:0000256" key="16">
    <source>
        <dbReference type="ARBA" id="ARBA00046288"/>
    </source>
</evidence>
<dbReference type="VEuPathDB" id="TrichDB:TVAG_402900"/>
<evidence type="ECO:0000256" key="15">
    <source>
        <dbReference type="ARBA" id="ARBA00037525"/>
    </source>
</evidence>
<dbReference type="SUPFAM" id="SSF63887">
    <property type="entry name" value="P-domain of calnexin/calreticulin"/>
    <property type="match status" value="1"/>
</dbReference>
<feature type="region of interest" description="Disordered" evidence="19">
    <location>
        <begin position="222"/>
        <end position="289"/>
    </location>
</feature>
<dbReference type="eggNOG" id="KOG0675">
    <property type="taxonomic scope" value="Eukaryota"/>
</dbReference>
<evidence type="ECO:0000256" key="19">
    <source>
        <dbReference type="SAM" id="MobiDB-lite"/>
    </source>
</evidence>
<evidence type="ECO:0000256" key="1">
    <source>
        <dbReference type="ARBA" id="ARBA00004389"/>
    </source>
</evidence>
<name>A2G7S4_TRIV3</name>
<comment type="function">
    <text evidence="15">Calcium-binding protein that interacts with newly synthesized monoglucosylated glycoproteins in the endoplasmic reticulum. It may act in assisting protein assembly and/or in the retention within the ER of unassembled protein subunits. It seems to play a major role in the quality control apparatus of the ER by the retention of incorrectly folded proteins.</text>
</comment>
<evidence type="ECO:0000256" key="9">
    <source>
        <dbReference type="ARBA" id="ARBA00022837"/>
    </source>
</evidence>
<dbReference type="GO" id="GO:0030246">
    <property type="term" value="F:carbohydrate binding"/>
    <property type="evidence" value="ECO:0007669"/>
    <property type="project" value="UniProtKB-KW"/>
</dbReference>
<dbReference type="InterPro" id="IPR018124">
    <property type="entry name" value="Calret/calnex_CS"/>
</dbReference>
<dbReference type="SUPFAM" id="SSF49899">
    <property type="entry name" value="Concanavalin A-like lectins/glucanases"/>
    <property type="match status" value="1"/>
</dbReference>
<evidence type="ECO:0000256" key="6">
    <source>
        <dbReference type="ARBA" id="ARBA00022734"/>
    </source>
</evidence>
<evidence type="ECO:0000256" key="5">
    <source>
        <dbReference type="ARBA" id="ARBA00022729"/>
    </source>
</evidence>
<dbReference type="Gene3D" id="2.60.120.200">
    <property type="match status" value="1"/>
</dbReference>
<reference evidence="20" key="1">
    <citation type="submission" date="2006-10" db="EMBL/GenBank/DDBJ databases">
        <authorList>
            <person name="Amadeo P."/>
            <person name="Zhao Q."/>
            <person name="Wortman J."/>
            <person name="Fraser-Liggett C."/>
            <person name="Carlton J."/>
        </authorList>
    </citation>
    <scope>NUCLEOTIDE SEQUENCE</scope>
    <source>
        <strain evidence="20">G3</strain>
    </source>
</reference>
<gene>
    <name evidence="20" type="ORF">TVAG_402900</name>
</gene>
<keyword evidence="5" id="KW-0732">Signal</keyword>
<comment type="similarity">
    <text evidence="2 18">Belongs to the calreticulin family.</text>
</comment>
<dbReference type="STRING" id="5722.A2G7S4"/>
<dbReference type="GO" id="GO:0051082">
    <property type="term" value="F:unfolded protein binding"/>
    <property type="evidence" value="ECO:0007669"/>
    <property type="project" value="InterPro"/>
</dbReference>
<dbReference type="PRINTS" id="PR00626">
    <property type="entry name" value="CALRETICULIN"/>
</dbReference>
<keyword evidence="4" id="KW-0479">Metal-binding</keyword>
<dbReference type="InterPro" id="IPR009033">
    <property type="entry name" value="Calreticulin/calnexin_P_dom_sf"/>
</dbReference>
<keyword evidence="9" id="KW-0106">Calcium</keyword>
<feature type="disulfide bond" evidence="17">
    <location>
        <begin position="114"/>
        <end position="147"/>
    </location>
</feature>
<dbReference type="SMR" id="A2G7S4"/>
<keyword evidence="21" id="KW-1185">Reference proteome</keyword>
<dbReference type="Proteomes" id="UP000001542">
    <property type="component" value="Unassembled WGS sequence"/>
</dbReference>
<feature type="compositionally biased region" description="Basic and acidic residues" evidence="19">
    <location>
        <begin position="493"/>
        <end position="508"/>
    </location>
</feature>
<dbReference type="Pfam" id="PF00262">
    <property type="entry name" value="Calreticulin"/>
    <property type="match status" value="1"/>
</dbReference>
<accession>A2G7S4</accession>
<keyword evidence="12 17" id="KW-1015">Disulfide bond</keyword>
<dbReference type="InterPro" id="IPR013320">
    <property type="entry name" value="ConA-like_dom_sf"/>
</dbReference>
<evidence type="ECO:0000256" key="8">
    <source>
        <dbReference type="ARBA" id="ARBA00022824"/>
    </source>
</evidence>
<dbReference type="Gene3D" id="2.10.250.10">
    <property type="entry name" value="Calreticulin/calnexin, P domain"/>
    <property type="match status" value="1"/>
</dbReference>
<dbReference type="FunCoup" id="A2G7S4">
    <property type="interactions" value="216"/>
</dbReference>
<evidence type="ECO:0000256" key="7">
    <source>
        <dbReference type="ARBA" id="ARBA00022737"/>
    </source>
</evidence>
<dbReference type="FunFam" id="2.10.250.10:FF:000001">
    <property type="entry name" value="Calnexin homolog"/>
    <property type="match status" value="1"/>
</dbReference>
<feature type="compositionally biased region" description="Basic and acidic residues" evidence="19">
    <location>
        <begin position="222"/>
        <end position="238"/>
    </location>
</feature>
<evidence type="ECO:0000256" key="18">
    <source>
        <dbReference type="RuleBase" id="RU362126"/>
    </source>
</evidence>
<dbReference type="PROSITE" id="PS00803">
    <property type="entry name" value="CALRETICULIN_1"/>
    <property type="match status" value="1"/>
</dbReference>
<sequence length="544" mass="62681">MIPFLSLLIEARTFKKVPEKPIPMCPNGGYYHFLSANDKDWKERFIISQLENITGNWSCEETGAPQGVPGEKMFFMELGSAYYGASTQFVKPLILQNQTLVVQYEVRLQNDLECGGAYVKLFSDENYVPEKVSNETKYSIMFGPDKCGGTNKVHFIFRHKNILSGAIEEKHLKDPPQIKSDKISHLYTLIVRKDNSYEILIDGESSKSGSLLTDFDPAVFPKKDIDDPNDTKPADWVDAKQIPDPNATKPEDWDEDEPQFINDTSKFDPPEGWLEDEPKMIKDPNATKPADWDEEVLGEWEAPDVPNPLCVSAPGCGPYEVPVIPNPKYKGKWSPPMIDNPEYKGEWKPKQIPNPYYYEDRHPHNFMPITAVGFDLWEVNRMIGFTNIYIGTDEDAVYKWNRDHFIPKHKKQEKANSADDKTEQKKELGGLYMKAVKGCKQIWKNFVTLYIAYQWPTIGACAIIVVLNIIVFVLCARSSNYTTIYVNIKVREEPNQEKEENKEEKEENKEESDDEKEKKSEIEDKDEKVEKVFYRFPDGEKLRH</sequence>
<dbReference type="InterPro" id="IPR001580">
    <property type="entry name" value="Calret/calnex"/>
</dbReference>
<evidence type="ECO:0000256" key="2">
    <source>
        <dbReference type="ARBA" id="ARBA00010983"/>
    </source>
</evidence>
<evidence type="ECO:0000313" key="20">
    <source>
        <dbReference type="EMBL" id="EAX86791.1"/>
    </source>
</evidence>
<comment type="subcellular location">
    <subcellularLocation>
        <location evidence="16">Endomembrane system</location>
        <topology evidence="16">Single-pass type I membrane protein</topology>
    </subcellularLocation>
    <subcellularLocation>
        <location evidence="1">Endoplasmic reticulum membrane</location>
        <topology evidence="1">Single-pass membrane protein</topology>
    </subcellularLocation>
</comment>
<evidence type="ECO:0000256" key="3">
    <source>
        <dbReference type="ARBA" id="ARBA00022692"/>
    </source>
</evidence>
<evidence type="ECO:0000256" key="4">
    <source>
        <dbReference type="ARBA" id="ARBA00022723"/>
    </source>
</evidence>
<feature type="transmembrane region" description="Helical" evidence="18">
    <location>
        <begin position="453"/>
        <end position="475"/>
    </location>
</feature>
<dbReference type="PANTHER" id="PTHR11073:SF1">
    <property type="entry name" value="CALNEXIN 14D-RELATED"/>
    <property type="match status" value="1"/>
</dbReference>
<dbReference type="OrthoDB" id="1938156at2759"/>
<reference evidence="20" key="2">
    <citation type="journal article" date="2007" name="Science">
        <title>Draft genome sequence of the sexually transmitted pathogen Trichomonas vaginalis.</title>
        <authorList>
            <person name="Carlton J.M."/>
            <person name="Hirt R.P."/>
            <person name="Silva J.C."/>
            <person name="Delcher A.L."/>
            <person name="Schatz M."/>
            <person name="Zhao Q."/>
            <person name="Wortman J.R."/>
            <person name="Bidwell S.L."/>
            <person name="Alsmark U.C.M."/>
            <person name="Besteiro S."/>
            <person name="Sicheritz-Ponten T."/>
            <person name="Noel C.J."/>
            <person name="Dacks J.B."/>
            <person name="Foster P.G."/>
            <person name="Simillion C."/>
            <person name="Van de Peer Y."/>
            <person name="Miranda-Saavedra D."/>
            <person name="Barton G.J."/>
            <person name="Westrop G.D."/>
            <person name="Mueller S."/>
            <person name="Dessi D."/>
            <person name="Fiori P.L."/>
            <person name="Ren Q."/>
            <person name="Paulsen I."/>
            <person name="Zhang H."/>
            <person name="Bastida-Corcuera F.D."/>
            <person name="Simoes-Barbosa A."/>
            <person name="Brown M.T."/>
            <person name="Hayes R.D."/>
            <person name="Mukherjee M."/>
            <person name="Okumura C.Y."/>
            <person name="Schneider R."/>
            <person name="Smith A.J."/>
            <person name="Vanacova S."/>
            <person name="Villalvazo M."/>
            <person name="Haas B.J."/>
            <person name="Pertea M."/>
            <person name="Feldblyum T.V."/>
            <person name="Utterback T.R."/>
            <person name="Shu C.L."/>
            <person name="Osoegawa K."/>
            <person name="de Jong P.J."/>
            <person name="Hrdy I."/>
            <person name="Horvathova L."/>
            <person name="Zubacova Z."/>
            <person name="Dolezal P."/>
            <person name="Malik S.B."/>
            <person name="Logsdon J.M. Jr."/>
            <person name="Henze K."/>
            <person name="Gupta A."/>
            <person name="Wang C.C."/>
            <person name="Dunne R.L."/>
            <person name="Upcroft J.A."/>
            <person name="Upcroft P."/>
            <person name="White O."/>
            <person name="Salzberg S.L."/>
            <person name="Tang P."/>
            <person name="Chiu C.-H."/>
            <person name="Lee Y.-S."/>
            <person name="Embley T.M."/>
            <person name="Coombs G.H."/>
            <person name="Mottram J.C."/>
            <person name="Tachezy J."/>
            <person name="Fraser-Liggett C.M."/>
            <person name="Johnson P.J."/>
        </authorList>
    </citation>
    <scope>NUCLEOTIDE SEQUENCE [LARGE SCALE GENOMIC DNA]</scope>
    <source>
        <strain evidence="20">G3</strain>
    </source>
</reference>
<keyword evidence="3 18" id="KW-0812">Transmembrane</keyword>
<evidence type="ECO:0000256" key="11">
    <source>
        <dbReference type="ARBA" id="ARBA00023136"/>
    </source>
</evidence>
<dbReference type="GO" id="GO:0006457">
    <property type="term" value="P:protein folding"/>
    <property type="evidence" value="ECO:0000318"/>
    <property type="project" value="GO_Central"/>
</dbReference>
<dbReference type="KEGG" id="tva:4744442"/>
<proteinExistence type="inferred from homology"/>
<dbReference type="RefSeq" id="XP_001299721.1">
    <property type="nucleotide sequence ID" value="XM_001299720.1"/>
</dbReference>
<dbReference type="FunFam" id="2.60.120.200:FF:000048">
    <property type="entry name" value="Calnexin homolog"/>
    <property type="match status" value="1"/>
</dbReference>
<keyword evidence="7" id="KW-0677">Repeat</keyword>
<keyword evidence="14 18" id="KW-0143">Chaperone</keyword>
<evidence type="ECO:0000256" key="14">
    <source>
        <dbReference type="ARBA" id="ARBA00023186"/>
    </source>
</evidence>
<keyword evidence="11 18" id="KW-0472">Membrane</keyword>
<keyword evidence="8 18" id="KW-0256">Endoplasmic reticulum</keyword>
<dbReference type="PANTHER" id="PTHR11073">
    <property type="entry name" value="CALRETICULIN AND CALNEXIN"/>
    <property type="match status" value="1"/>
</dbReference>
<evidence type="ECO:0000313" key="21">
    <source>
        <dbReference type="Proteomes" id="UP000001542"/>
    </source>
</evidence>
<dbReference type="InParanoid" id="A2G7S4"/>
<dbReference type="OMA" id="ITHDEAC"/>
<dbReference type="EMBL" id="DS114571">
    <property type="protein sequence ID" value="EAX86791.1"/>
    <property type="molecule type" value="Genomic_DNA"/>
</dbReference>
<feature type="compositionally biased region" description="Basic and acidic residues" evidence="19">
    <location>
        <begin position="515"/>
        <end position="524"/>
    </location>
</feature>
<evidence type="ECO:0000256" key="13">
    <source>
        <dbReference type="ARBA" id="ARBA00023180"/>
    </source>
</evidence>
<dbReference type="VEuPathDB" id="TrichDB:TVAGG3_0280210"/>
<keyword evidence="10 18" id="KW-1133">Transmembrane helix</keyword>
<dbReference type="GO" id="GO:0036503">
    <property type="term" value="P:ERAD pathway"/>
    <property type="evidence" value="ECO:0000318"/>
    <property type="project" value="GO_Central"/>
</dbReference>
<protein>
    <submittedName>
        <fullName evidence="20">Calreticulin family protein</fullName>
    </submittedName>
</protein>
<feature type="region of interest" description="Disordered" evidence="19">
    <location>
        <begin position="493"/>
        <end position="524"/>
    </location>
</feature>
<dbReference type="GO" id="GO:0005789">
    <property type="term" value="C:endoplasmic reticulum membrane"/>
    <property type="evidence" value="ECO:0000318"/>
    <property type="project" value="GO_Central"/>
</dbReference>
<keyword evidence="6" id="KW-0430">Lectin</keyword>
<evidence type="ECO:0000256" key="17">
    <source>
        <dbReference type="PIRSR" id="PIRSR601580-3"/>
    </source>
</evidence>
<dbReference type="GO" id="GO:0005509">
    <property type="term" value="F:calcium ion binding"/>
    <property type="evidence" value="ECO:0000318"/>
    <property type="project" value="GO_Central"/>
</dbReference>
<evidence type="ECO:0000256" key="10">
    <source>
        <dbReference type="ARBA" id="ARBA00022989"/>
    </source>
</evidence>